<dbReference type="RefSeq" id="XP_033400779.1">
    <property type="nucleotide sequence ID" value="XM_033535320.1"/>
</dbReference>
<proteinExistence type="predicted"/>
<keyword evidence="2" id="KW-1185">Reference proteome</keyword>
<gene>
    <name evidence="1" type="ORF">K452DRAFT_134251</name>
</gene>
<dbReference type="Proteomes" id="UP000799438">
    <property type="component" value="Unassembled WGS sequence"/>
</dbReference>
<protein>
    <submittedName>
        <fullName evidence="1">Uncharacterized protein</fullName>
    </submittedName>
</protein>
<dbReference type="AlphaFoldDB" id="A0A6A6BQI5"/>
<accession>A0A6A6BQI5</accession>
<reference evidence="1" key="1">
    <citation type="journal article" date="2020" name="Stud. Mycol.">
        <title>101 Dothideomycetes genomes: a test case for predicting lifestyles and emergence of pathogens.</title>
        <authorList>
            <person name="Haridas S."/>
            <person name="Albert R."/>
            <person name="Binder M."/>
            <person name="Bloem J."/>
            <person name="Labutti K."/>
            <person name="Salamov A."/>
            <person name="Andreopoulos B."/>
            <person name="Baker S."/>
            <person name="Barry K."/>
            <person name="Bills G."/>
            <person name="Bluhm B."/>
            <person name="Cannon C."/>
            <person name="Castanera R."/>
            <person name="Culley D."/>
            <person name="Daum C."/>
            <person name="Ezra D."/>
            <person name="Gonzalez J."/>
            <person name="Henrissat B."/>
            <person name="Kuo A."/>
            <person name="Liang C."/>
            <person name="Lipzen A."/>
            <person name="Lutzoni F."/>
            <person name="Magnuson J."/>
            <person name="Mondo S."/>
            <person name="Nolan M."/>
            <person name="Ohm R."/>
            <person name="Pangilinan J."/>
            <person name="Park H.-J."/>
            <person name="Ramirez L."/>
            <person name="Alfaro M."/>
            <person name="Sun H."/>
            <person name="Tritt A."/>
            <person name="Yoshinaga Y."/>
            <person name="Zwiers L.-H."/>
            <person name="Turgeon B."/>
            <person name="Goodwin S."/>
            <person name="Spatafora J."/>
            <person name="Crous P."/>
            <person name="Grigoriev I."/>
        </authorList>
    </citation>
    <scope>NUCLEOTIDE SEQUENCE</scope>
    <source>
        <strain evidence="1">CBS 121167</strain>
    </source>
</reference>
<organism evidence="1 2">
    <name type="scientific">Aplosporella prunicola CBS 121167</name>
    <dbReference type="NCBI Taxonomy" id="1176127"/>
    <lineage>
        <taxon>Eukaryota</taxon>
        <taxon>Fungi</taxon>
        <taxon>Dikarya</taxon>
        <taxon>Ascomycota</taxon>
        <taxon>Pezizomycotina</taxon>
        <taxon>Dothideomycetes</taxon>
        <taxon>Dothideomycetes incertae sedis</taxon>
        <taxon>Botryosphaeriales</taxon>
        <taxon>Aplosporellaceae</taxon>
        <taxon>Aplosporella</taxon>
    </lineage>
</organism>
<evidence type="ECO:0000313" key="2">
    <source>
        <dbReference type="Proteomes" id="UP000799438"/>
    </source>
</evidence>
<sequence length="229" mass="26256">MDNANQAPCSIYNAPWARVAAWQLSKPSRFVRIVSASRMYLWPMADSVKLFTITTRTVYEDASRLPSPPVTYLISGSKLQHSRYAQVGNPNGELTNRVGDIKTNDSLRCLEWDFYHVLLLLIYRSFNAACYCTLPAQTFSYVLFHFIVCLWAFENNYRVAADKYLHTFSPSYVLLNFLVRNKQEVSRIDPCFYSLHATTSYTSIGVPLTVGMRITISTFLTVEIQSLDW</sequence>
<name>A0A6A6BQI5_9PEZI</name>
<evidence type="ECO:0000313" key="1">
    <source>
        <dbReference type="EMBL" id="KAF2145067.1"/>
    </source>
</evidence>
<dbReference type="GeneID" id="54292814"/>
<dbReference type="EMBL" id="ML995478">
    <property type="protein sequence ID" value="KAF2145067.1"/>
    <property type="molecule type" value="Genomic_DNA"/>
</dbReference>